<dbReference type="RefSeq" id="WP_199486817.1">
    <property type="nucleotide sequence ID" value="NZ_QURH01000406.1"/>
</dbReference>
<protein>
    <submittedName>
        <fullName evidence="2">Uncharacterized protein</fullName>
    </submittedName>
</protein>
<feature type="region of interest" description="Disordered" evidence="1">
    <location>
        <begin position="33"/>
        <end position="73"/>
    </location>
</feature>
<reference evidence="2 3" key="1">
    <citation type="submission" date="2018-08" db="EMBL/GenBank/DDBJ databases">
        <title>Actinomadura jelena sp. nov., a novel Actinomycete isolated from soil in Chad.</title>
        <authorList>
            <person name="Shi L."/>
        </authorList>
    </citation>
    <scope>NUCLEOTIDE SEQUENCE [LARGE SCALE GENOMIC DNA]</scope>
    <source>
        <strain evidence="2 3">NEAU-G17</strain>
    </source>
</reference>
<dbReference type="Proteomes" id="UP000261811">
    <property type="component" value="Unassembled WGS sequence"/>
</dbReference>
<gene>
    <name evidence="2" type="ORF">DZF91_22975</name>
</gene>
<keyword evidence="3" id="KW-1185">Reference proteome</keyword>
<evidence type="ECO:0000313" key="2">
    <source>
        <dbReference type="EMBL" id="RFU39331.1"/>
    </source>
</evidence>
<evidence type="ECO:0000313" key="3">
    <source>
        <dbReference type="Proteomes" id="UP000261811"/>
    </source>
</evidence>
<sequence>MPDHPPPAATGANAAPDPLAVTRALLRHLGELSRVRARRGPAGEIPGTPTPSTPAAPRTSGAHPTGRPGPPGD</sequence>
<evidence type="ECO:0000256" key="1">
    <source>
        <dbReference type="SAM" id="MobiDB-lite"/>
    </source>
</evidence>
<dbReference type="EMBL" id="QURH01000406">
    <property type="protein sequence ID" value="RFU39331.1"/>
    <property type="molecule type" value="Genomic_DNA"/>
</dbReference>
<accession>A0A372JH52</accession>
<organism evidence="2 3">
    <name type="scientific">Actinomadura logoneensis</name>
    <dbReference type="NCBI Taxonomy" id="2293572"/>
    <lineage>
        <taxon>Bacteria</taxon>
        <taxon>Bacillati</taxon>
        <taxon>Actinomycetota</taxon>
        <taxon>Actinomycetes</taxon>
        <taxon>Streptosporangiales</taxon>
        <taxon>Thermomonosporaceae</taxon>
        <taxon>Actinomadura</taxon>
    </lineage>
</organism>
<name>A0A372JH52_9ACTN</name>
<proteinExistence type="predicted"/>
<dbReference type="AlphaFoldDB" id="A0A372JH52"/>
<feature type="non-terminal residue" evidence="2">
    <location>
        <position position="73"/>
    </location>
</feature>
<comment type="caution">
    <text evidence="2">The sequence shown here is derived from an EMBL/GenBank/DDBJ whole genome shotgun (WGS) entry which is preliminary data.</text>
</comment>